<accession>A0A183JA62</accession>
<dbReference type="Pfam" id="PF12335">
    <property type="entry name" value="SBF2"/>
    <property type="match status" value="1"/>
</dbReference>
<evidence type="ECO:0000313" key="3">
    <source>
        <dbReference type="Proteomes" id="UP000270296"/>
    </source>
</evidence>
<feature type="domain" description="SBF1/SBF2" evidence="1">
    <location>
        <begin position="1"/>
        <end position="51"/>
    </location>
</feature>
<evidence type="ECO:0000259" key="1">
    <source>
        <dbReference type="Pfam" id="PF12335"/>
    </source>
</evidence>
<organism evidence="4">
    <name type="scientific">Soboliphyme baturini</name>
    <dbReference type="NCBI Taxonomy" id="241478"/>
    <lineage>
        <taxon>Eukaryota</taxon>
        <taxon>Metazoa</taxon>
        <taxon>Ecdysozoa</taxon>
        <taxon>Nematoda</taxon>
        <taxon>Enoplea</taxon>
        <taxon>Dorylaimia</taxon>
        <taxon>Dioctophymatida</taxon>
        <taxon>Dioctophymatoidea</taxon>
        <taxon>Soboliphymatidae</taxon>
        <taxon>Soboliphyme</taxon>
    </lineage>
</organism>
<reference evidence="4" key="1">
    <citation type="submission" date="2016-06" db="UniProtKB">
        <authorList>
            <consortium name="WormBaseParasite"/>
        </authorList>
    </citation>
    <scope>IDENTIFICATION</scope>
</reference>
<dbReference type="EMBL" id="UZAM01018733">
    <property type="protein sequence ID" value="VDP51625.1"/>
    <property type="molecule type" value="Genomic_DNA"/>
</dbReference>
<sequence length="74" mass="8797">MQFAYTCIQDHDVWFDTQFWEACFFHDVHIQLRELYMNNTLGSVSSSSKRTTKHFQGMVIFDLTIHKLDQPPTL</sequence>
<dbReference type="Proteomes" id="UP000270296">
    <property type="component" value="Unassembled WGS sequence"/>
</dbReference>
<protein>
    <submittedName>
        <fullName evidence="4">SBF2 domain-containing protein</fullName>
    </submittedName>
</protein>
<dbReference type="WBParaSite" id="SBAD_0001317101-mRNA-1">
    <property type="protein sequence ID" value="SBAD_0001317101-mRNA-1"/>
    <property type="gene ID" value="SBAD_0001317101"/>
</dbReference>
<keyword evidence="3" id="KW-1185">Reference proteome</keyword>
<proteinExistence type="predicted"/>
<dbReference type="AlphaFoldDB" id="A0A183JA62"/>
<dbReference type="OrthoDB" id="74314at2759"/>
<dbReference type="InterPro" id="IPR022096">
    <property type="entry name" value="SBF1/SBF2"/>
</dbReference>
<evidence type="ECO:0000313" key="2">
    <source>
        <dbReference type="EMBL" id="VDP51625.1"/>
    </source>
</evidence>
<evidence type="ECO:0000313" key="4">
    <source>
        <dbReference type="WBParaSite" id="SBAD_0001317101-mRNA-1"/>
    </source>
</evidence>
<gene>
    <name evidence="2" type="ORF">SBAD_LOCUS12759</name>
</gene>
<name>A0A183JA62_9BILA</name>
<reference evidence="2 3" key="2">
    <citation type="submission" date="2018-11" db="EMBL/GenBank/DDBJ databases">
        <authorList>
            <consortium name="Pathogen Informatics"/>
        </authorList>
    </citation>
    <scope>NUCLEOTIDE SEQUENCE [LARGE SCALE GENOMIC DNA]</scope>
</reference>